<proteinExistence type="inferred from homology"/>
<dbReference type="CDD" id="cd13654">
    <property type="entry name" value="PBP2_phosphate_like_2"/>
    <property type="match status" value="1"/>
</dbReference>
<name>A0A346Y4B0_9ACTN</name>
<evidence type="ECO:0000256" key="3">
    <source>
        <dbReference type="ARBA" id="ARBA00022729"/>
    </source>
</evidence>
<dbReference type="Pfam" id="PF12849">
    <property type="entry name" value="PBP_like_2"/>
    <property type="match status" value="1"/>
</dbReference>
<feature type="signal peptide" evidence="4">
    <location>
        <begin position="1"/>
        <end position="23"/>
    </location>
</feature>
<dbReference type="Proteomes" id="UP000264006">
    <property type="component" value="Chromosome"/>
</dbReference>
<keyword evidence="2 4" id="KW-0813">Transport</keyword>
<comment type="similarity">
    <text evidence="1 4">Belongs to the PstS family.</text>
</comment>
<dbReference type="PROSITE" id="PS51257">
    <property type="entry name" value="PROKAR_LIPOPROTEIN"/>
    <property type="match status" value="1"/>
</dbReference>
<evidence type="ECO:0000313" key="7">
    <source>
        <dbReference type="EMBL" id="AXV09307.1"/>
    </source>
</evidence>
<dbReference type="AlphaFoldDB" id="A0A346Y4B0"/>
<organism evidence="7 8">
    <name type="scientific">Euzebya pacifica</name>
    <dbReference type="NCBI Taxonomy" id="1608957"/>
    <lineage>
        <taxon>Bacteria</taxon>
        <taxon>Bacillati</taxon>
        <taxon>Actinomycetota</taxon>
        <taxon>Nitriliruptoria</taxon>
        <taxon>Euzebyales</taxon>
    </lineage>
</organism>
<evidence type="ECO:0000256" key="1">
    <source>
        <dbReference type="ARBA" id="ARBA00008725"/>
    </source>
</evidence>
<evidence type="ECO:0000259" key="6">
    <source>
        <dbReference type="Pfam" id="PF12849"/>
    </source>
</evidence>
<dbReference type="Gene3D" id="3.40.190.10">
    <property type="entry name" value="Periplasmic binding protein-like II"/>
    <property type="match status" value="2"/>
</dbReference>
<keyword evidence="4" id="KW-0592">Phosphate transport</keyword>
<evidence type="ECO:0000256" key="4">
    <source>
        <dbReference type="RuleBase" id="RU367119"/>
    </source>
</evidence>
<dbReference type="InterPro" id="IPR024370">
    <property type="entry name" value="PBP_domain"/>
</dbReference>
<accession>A0A346Y4B0</accession>
<protein>
    <recommendedName>
        <fullName evidence="4">Phosphate-binding protein</fullName>
    </recommendedName>
</protein>
<evidence type="ECO:0000256" key="5">
    <source>
        <dbReference type="SAM" id="MobiDB-lite"/>
    </source>
</evidence>
<gene>
    <name evidence="7" type="ORF">DVS28_a4646</name>
</gene>
<keyword evidence="3 4" id="KW-0732">Signal</keyword>
<dbReference type="GO" id="GO:0042301">
    <property type="term" value="F:phosphate ion binding"/>
    <property type="evidence" value="ECO:0007669"/>
    <property type="project" value="UniProtKB-UniRule"/>
</dbReference>
<dbReference type="InterPro" id="IPR050811">
    <property type="entry name" value="Phosphate_ABC_transporter"/>
</dbReference>
<keyword evidence="8" id="KW-1185">Reference proteome</keyword>
<dbReference type="OrthoDB" id="9790048at2"/>
<dbReference type="EMBL" id="CP031165">
    <property type="protein sequence ID" value="AXV09307.1"/>
    <property type="molecule type" value="Genomic_DNA"/>
</dbReference>
<comment type="function">
    <text evidence="4">Involved in the system for phosphate transport across the cytoplasmic membrane.</text>
</comment>
<dbReference type="KEGG" id="euz:DVS28_a4646"/>
<dbReference type="PANTHER" id="PTHR30570">
    <property type="entry name" value="PERIPLASMIC PHOSPHATE BINDING COMPONENT OF PHOSPHATE ABC TRANSPORTER"/>
    <property type="match status" value="1"/>
</dbReference>
<reference evidence="7 8" key="1">
    <citation type="submission" date="2018-09" db="EMBL/GenBank/DDBJ databases">
        <title>Complete genome sequence of Euzebya sp. DY32-46 isolated from seawater of Pacific Ocean.</title>
        <authorList>
            <person name="Xu L."/>
            <person name="Wu Y.-H."/>
            <person name="Xu X.-W."/>
        </authorList>
    </citation>
    <scope>NUCLEOTIDE SEQUENCE [LARGE SCALE GENOMIC DNA]</scope>
    <source>
        <strain evidence="7 8">DY32-46</strain>
    </source>
</reference>
<dbReference type="InterPro" id="IPR011862">
    <property type="entry name" value="Phos-bd"/>
</dbReference>
<dbReference type="PANTHER" id="PTHR30570:SF1">
    <property type="entry name" value="PHOSPHATE-BINDING PROTEIN PSTS"/>
    <property type="match status" value="1"/>
</dbReference>
<dbReference type="SUPFAM" id="SSF53850">
    <property type="entry name" value="Periplasmic binding protein-like II"/>
    <property type="match status" value="1"/>
</dbReference>
<dbReference type="RefSeq" id="WP_114593507.1">
    <property type="nucleotide sequence ID" value="NZ_CP031165.1"/>
</dbReference>
<feature type="compositionally biased region" description="Acidic residues" evidence="5">
    <location>
        <begin position="27"/>
        <end position="68"/>
    </location>
</feature>
<feature type="region of interest" description="Disordered" evidence="5">
    <location>
        <begin position="26"/>
        <end position="79"/>
    </location>
</feature>
<evidence type="ECO:0000313" key="8">
    <source>
        <dbReference type="Proteomes" id="UP000264006"/>
    </source>
</evidence>
<feature type="domain" description="PBP" evidence="6">
    <location>
        <begin position="69"/>
        <end position="319"/>
    </location>
</feature>
<dbReference type="GO" id="GO:0006817">
    <property type="term" value="P:phosphate ion transport"/>
    <property type="evidence" value="ECO:0007669"/>
    <property type="project" value="UniProtKB-UniRule"/>
</dbReference>
<sequence>MRYNWRTLLALIALLAMVATACASDDTAAEDDSAAADDTAETSEDEAADDEAADDDMAEEEPADEEPAGDLSGSIEVDGSSTVAPLTDAIAEEYAGVSPDVIVNIGVSGTGGGFERFCDEGSTDISNASRPIKDEEAQACADNGIEFTEVRVGTDALTMVTNPATEFLSCLTTDELITLWGPDGAATWDQVNPEFPAEPVEIFAPDADSGTYDFFNETILEPSEIEEPRQDYNSSADDNVIAQGVQGTPGSWGYFGFAYFVNNPDGVKAIAYDAGNGCVEPSVETAQDDSYGLTRPLFIYVRNDALAKAEVADFVTFYLDTVNEVIEEVGYVPAPDSVIEEARAGVEAELG</sequence>
<dbReference type="NCBIfam" id="TIGR02136">
    <property type="entry name" value="ptsS_2"/>
    <property type="match status" value="1"/>
</dbReference>
<evidence type="ECO:0000256" key="2">
    <source>
        <dbReference type="ARBA" id="ARBA00022448"/>
    </source>
</evidence>
<feature type="chain" id="PRO_5027139628" description="Phosphate-binding protein" evidence="4">
    <location>
        <begin position="24"/>
        <end position="351"/>
    </location>
</feature>